<name>A0A813GC53_POLGL</name>
<accession>A0A813GC53</accession>
<evidence type="ECO:0000256" key="1">
    <source>
        <dbReference type="SAM" id="MobiDB-lite"/>
    </source>
</evidence>
<dbReference type="EMBL" id="CAJNNW010026201">
    <property type="protein sequence ID" value="CAE8683538.1"/>
    <property type="molecule type" value="Genomic_DNA"/>
</dbReference>
<feature type="transmembrane region" description="Helical" evidence="2">
    <location>
        <begin position="146"/>
        <end position="169"/>
    </location>
</feature>
<dbReference type="AlphaFoldDB" id="A0A813GC53"/>
<protein>
    <submittedName>
        <fullName evidence="3">Uncharacterized protein</fullName>
    </submittedName>
</protein>
<feature type="transmembrane region" description="Helical" evidence="2">
    <location>
        <begin position="249"/>
        <end position="268"/>
    </location>
</feature>
<keyword evidence="5" id="KW-1185">Reference proteome</keyword>
<dbReference type="Proteomes" id="UP000626109">
    <property type="component" value="Unassembled WGS sequence"/>
</dbReference>
<proteinExistence type="predicted"/>
<evidence type="ECO:0000256" key="2">
    <source>
        <dbReference type="SAM" id="Phobius"/>
    </source>
</evidence>
<keyword evidence="2" id="KW-0472">Membrane</keyword>
<feature type="transmembrane region" description="Helical" evidence="2">
    <location>
        <begin position="37"/>
        <end position="66"/>
    </location>
</feature>
<gene>
    <name evidence="3" type="ORF">PGLA1383_LOCUS39990</name>
    <name evidence="4" type="ORF">PGLA2088_LOCUS23519</name>
</gene>
<sequence>MWASRVFVRDSFLAMFPERAAEMAEKVDPGEYGLESYWLRVVSCLLFMIGLWPDIAGSGNLFLLLWHIPTSSEPWMCTKAAGDDVDGKFPSLEPAGLGPSSSKSMAAPERQKGSKRKGSSKKEDISDSGVKFAVAGMPCHWKILNFMFVLLPKVYIWILTVDAGILFLMETAGIEDMVINAVALAFILELDEVIYEAMFSDAAKNIMDDLEGWHASQDVADDHDDNDSDMWFWTKHQANRSYTIFSPRLWGLIFPYRLVSMIGVLTFFQFKYYLEHCIHLPDGSWISDDLRVPVSYQMSIRSFLGGPIPKIFSIVTSPEVAWSMPTV</sequence>
<comment type="caution">
    <text evidence="3">The sequence shown here is derived from an EMBL/GenBank/DDBJ whole genome shotgun (WGS) entry which is preliminary data.</text>
</comment>
<keyword evidence="2" id="KW-0812">Transmembrane</keyword>
<evidence type="ECO:0000313" key="4">
    <source>
        <dbReference type="EMBL" id="CAE8683538.1"/>
    </source>
</evidence>
<organism evidence="3 5">
    <name type="scientific">Polarella glacialis</name>
    <name type="common">Dinoflagellate</name>
    <dbReference type="NCBI Taxonomy" id="89957"/>
    <lineage>
        <taxon>Eukaryota</taxon>
        <taxon>Sar</taxon>
        <taxon>Alveolata</taxon>
        <taxon>Dinophyceae</taxon>
        <taxon>Suessiales</taxon>
        <taxon>Suessiaceae</taxon>
        <taxon>Polarella</taxon>
    </lineage>
</organism>
<feature type="region of interest" description="Disordered" evidence="1">
    <location>
        <begin position="95"/>
        <end position="124"/>
    </location>
</feature>
<reference evidence="3" key="1">
    <citation type="submission" date="2021-02" db="EMBL/GenBank/DDBJ databases">
        <authorList>
            <person name="Dougan E. K."/>
            <person name="Rhodes N."/>
            <person name="Thang M."/>
            <person name="Chan C."/>
        </authorList>
    </citation>
    <scope>NUCLEOTIDE SEQUENCE</scope>
</reference>
<dbReference type="Proteomes" id="UP000654075">
    <property type="component" value="Unassembled WGS sequence"/>
</dbReference>
<keyword evidence="2" id="KW-1133">Transmembrane helix</keyword>
<dbReference type="EMBL" id="CAJNNV010027995">
    <property type="protein sequence ID" value="CAE8622554.1"/>
    <property type="molecule type" value="Genomic_DNA"/>
</dbReference>
<evidence type="ECO:0000313" key="3">
    <source>
        <dbReference type="EMBL" id="CAE8622554.1"/>
    </source>
</evidence>
<evidence type="ECO:0000313" key="5">
    <source>
        <dbReference type="Proteomes" id="UP000654075"/>
    </source>
</evidence>